<accession>A0A4Q4SU49</accession>
<sequence>MATDGFTSGGSAQAPTPFYTRLQEWILQQQDYEAKHSQPAPLTAAQRKLLSELEVAVTPAPTEPQIGDTNWVGILLEYRAAHQIYPGDGGVEFSEEAVAVPGPSSSPMRWRFQVRIEERMAAPFPSADGDSAEPPSFARKKDAKQFAARCAVEWLRANGHMPADGVRFPKGGVAAAVPPPPQQQQQATTRRASPSTSTLNNPGPGPNNGSSSSTSSKRSPRSSLSMATEVSSPSSSRYSPFDADERRATQEVNELCQSLNCQPPQYKLTEDPEHKGFWNGHAEFDPHGPLPAQLLTQLLAVGRTEGACGKKLARQQIAELLLPHLRLAWNARRAETRSFMSGPGGK</sequence>
<organism evidence="2 3">
    <name type="scientific">Monosporascus ibericus</name>
    <dbReference type="NCBI Taxonomy" id="155417"/>
    <lineage>
        <taxon>Eukaryota</taxon>
        <taxon>Fungi</taxon>
        <taxon>Dikarya</taxon>
        <taxon>Ascomycota</taxon>
        <taxon>Pezizomycotina</taxon>
        <taxon>Sordariomycetes</taxon>
        <taxon>Xylariomycetidae</taxon>
        <taxon>Xylariales</taxon>
        <taxon>Xylariales incertae sedis</taxon>
        <taxon>Monosporascus</taxon>
    </lineage>
</organism>
<dbReference type="CDD" id="cd00048">
    <property type="entry name" value="DSRM_SF"/>
    <property type="match status" value="1"/>
</dbReference>
<dbReference type="AlphaFoldDB" id="A0A4Q4SU49"/>
<evidence type="ECO:0000313" key="3">
    <source>
        <dbReference type="Proteomes" id="UP000293360"/>
    </source>
</evidence>
<evidence type="ECO:0000313" key="2">
    <source>
        <dbReference type="EMBL" id="RYO74063.1"/>
    </source>
</evidence>
<evidence type="ECO:0000256" key="1">
    <source>
        <dbReference type="SAM" id="MobiDB-lite"/>
    </source>
</evidence>
<feature type="compositionally biased region" description="Low complexity" evidence="1">
    <location>
        <begin position="183"/>
        <end position="240"/>
    </location>
</feature>
<evidence type="ECO:0008006" key="4">
    <source>
        <dbReference type="Google" id="ProtNLM"/>
    </source>
</evidence>
<keyword evidence="3" id="KW-1185">Reference proteome</keyword>
<protein>
    <recommendedName>
        <fullName evidence="4">DRBM domain-containing protein</fullName>
    </recommendedName>
</protein>
<feature type="region of interest" description="Disordered" evidence="1">
    <location>
        <begin position="163"/>
        <end position="245"/>
    </location>
</feature>
<proteinExistence type="predicted"/>
<dbReference type="Proteomes" id="UP000293360">
    <property type="component" value="Unassembled WGS sequence"/>
</dbReference>
<name>A0A4Q4SU49_9PEZI</name>
<comment type="caution">
    <text evidence="2">The sequence shown here is derived from an EMBL/GenBank/DDBJ whole genome shotgun (WGS) entry which is preliminary data.</text>
</comment>
<dbReference type="EMBL" id="QJNU01001595">
    <property type="protein sequence ID" value="RYO74063.1"/>
    <property type="molecule type" value="Genomic_DNA"/>
</dbReference>
<gene>
    <name evidence="2" type="ORF">DL764_010986</name>
</gene>
<dbReference type="OrthoDB" id="5222339at2759"/>
<reference evidence="2 3" key="1">
    <citation type="submission" date="2018-06" db="EMBL/GenBank/DDBJ databases">
        <title>Complete Genomes of Monosporascus.</title>
        <authorList>
            <person name="Robinson A.J."/>
            <person name="Natvig D.O."/>
        </authorList>
    </citation>
    <scope>NUCLEOTIDE SEQUENCE [LARGE SCALE GENOMIC DNA]</scope>
    <source>
        <strain evidence="2 3">CBS 110550</strain>
    </source>
</reference>